<accession>A0ABS5XYZ9</accession>
<dbReference type="InterPro" id="IPR005532">
    <property type="entry name" value="SUMF_dom"/>
</dbReference>
<name>A0ABS5XYZ9_9CYAN</name>
<evidence type="ECO:0000259" key="1">
    <source>
        <dbReference type="Pfam" id="PF03781"/>
    </source>
</evidence>
<organism evidence="2 3">
    <name type="scientific">Leptothoe kymatousa TAU-MAC 1615</name>
    <dbReference type="NCBI Taxonomy" id="2364775"/>
    <lineage>
        <taxon>Bacteria</taxon>
        <taxon>Bacillati</taxon>
        <taxon>Cyanobacteriota</taxon>
        <taxon>Cyanophyceae</taxon>
        <taxon>Nodosilineales</taxon>
        <taxon>Cymatolegaceae</taxon>
        <taxon>Leptothoe</taxon>
        <taxon>Leptothoe kymatousa</taxon>
    </lineage>
</organism>
<proteinExistence type="predicted"/>
<dbReference type="RefSeq" id="WP_215616726.1">
    <property type="nucleotide sequence ID" value="NZ_JADOER010000002.1"/>
</dbReference>
<dbReference type="PANTHER" id="PTHR23150">
    <property type="entry name" value="SULFATASE MODIFYING FACTOR 1, 2"/>
    <property type="match status" value="1"/>
</dbReference>
<evidence type="ECO:0000313" key="2">
    <source>
        <dbReference type="EMBL" id="MBT9310826.1"/>
    </source>
</evidence>
<dbReference type="PANTHER" id="PTHR23150:SF19">
    <property type="entry name" value="FORMYLGLYCINE-GENERATING ENZYME"/>
    <property type="match status" value="1"/>
</dbReference>
<feature type="domain" description="Sulfatase-modifying factor enzyme-like" evidence="1">
    <location>
        <begin position="27"/>
        <end position="271"/>
    </location>
</feature>
<dbReference type="Pfam" id="PF03781">
    <property type="entry name" value="FGE-sulfatase"/>
    <property type="match status" value="1"/>
</dbReference>
<comment type="caution">
    <text evidence="2">The sequence shown here is derived from an EMBL/GenBank/DDBJ whole genome shotgun (WGS) entry which is preliminary data.</text>
</comment>
<keyword evidence="3" id="KW-1185">Reference proteome</keyword>
<dbReference type="Proteomes" id="UP001196661">
    <property type="component" value="Unassembled WGS sequence"/>
</dbReference>
<sequence length="281" mass="32110">MVEPKLLREQRQTRYFVEQLSGEVSIDMIRVPGGTFLMGSPDDELDRRDTEGPQHEVSVPTFFMGRYPVTQAQWKAVTALPQVEHKLNAAPYNFKGDNRPVEQVSWYEAVEFCTRLSAHTGREYRLPSEAEWEYACRAGTQTPFYFGETITTEIANYRGTDDGSLGWSGSYGQGPKGEYRQETTPVDHFNIANAFGLCDMHGNVDEWCQDHWHDNYQEAPNDGSVWLTNNEDSSRVVRGGSWGTYPRNCLSASRHVYTPDYRYYRIGFRVVCRAPLALAFS</sequence>
<dbReference type="InterPro" id="IPR042095">
    <property type="entry name" value="SUMF_sf"/>
</dbReference>
<evidence type="ECO:0000313" key="3">
    <source>
        <dbReference type="Proteomes" id="UP001196661"/>
    </source>
</evidence>
<dbReference type="SUPFAM" id="SSF56436">
    <property type="entry name" value="C-type lectin-like"/>
    <property type="match status" value="1"/>
</dbReference>
<dbReference type="InterPro" id="IPR016187">
    <property type="entry name" value="CTDL_fold"/>
</dbReference>
<dbReference type="EMBL" id="JADOER010000002">
    <property type="protein sequence ID" value="MBT9310826.1"/>
    <property type="molecule type" value="Genomic_DNA"/>
</dbReference>
<protein>
    <submittedName>
        <fullName evidence="2">Formylglycine-generating enzyme family protein</fullName>
    </submittedName>
</protein>
<reference evidence="2 3" key="1">
    <citation type="journal article" date="2021" name="Mar. Drugs">
        <title>Genome Reduction and Secondary Metabolism of the Marine Sponge-Associated Cyanobacterium Leptothoe.</title>
        <authorList>
            <person name="Konstantinou D."/>
            <person name="Popin R.V."/>
            <person name="Fewer D.P."/>
            <person name="Sivonen K."/>
            <person name="Gkelis S."/>
        </authorList>
    </citation>
    <scope>NUCLEOTIDE SEQUENCE [LARGE SCALE GENOMIC DNA]</scope>
    <source>
        <strain evidence="2 3">TAU-MAC 1615</strain>
    </source>
</reference>
<dbReference type="Gene3D" id="3.90.1580.10">
    <property type="entry name" value="paralog of FGE (formylglycine-generating enzyme)"/>
    <property type="match status" value="1"/>
</dbReference>
<dbReference type="InterPro" id="IPR051043">
    <property type="entry name" value="Sulfatase_Mod_Factor_Kinase"/>
</dbReference>
<gene>
    <name evidence="2" type="ORF">IXB28_01280</name>
</gene>